<feature type="chain" id="PRO_5043039251" evidence="2">
    <location>
        <begin position="23"/>
        <end position="246"/>
    </location>
</feature>
<proteinExistence type="predicted"/>
<feature type="compositionally biased region" description="Low complexity" evidence="1">
    <location>
        <begin position="190"/>
        <end position="214"/>
    </location>
</feature>
<feature type="compositionally biased region" description="Polar residues" evidence="1">
    <location>
        <begin position="158"/>
        <end position="167"/>
    </location>
</feature>
<evidence type="ECO:0000313" key="4">
    <source>
        <dbReference type="Proteomes" id="UP001280581"/>
    </source>
</evidence>
<feature type="region of interest" description="Disordered" evidence="1">
    <location>
        <begin position="190"/>
        <end position="215"/>
    </location>
</feature>
<comment type="caution">
    <text evidence="3">The sequence shown here is derived from an EMBL/GenBank/DDBJ whole genome shotgun (WGS) entry which is preliminary data.</text>
</comment>
<keyword evidence="2" id="KW-0732">Signal</keyword>
<accession>A0AAN6RGG8</accession>
<dbReference type="AlphaFoldDB" id="A0AAN6RGG8"/>
<dbReference type="EMBL" id="WVTA01000008">
    <property type="protein sequence ID" value="KAK3207815.1"/>
    <property type="molecule type" value="Genomic_DNA"/>
</dbReference>
<sequence length="246" mass="25629">MPSFIVSTALAAILTVVPYAAAQLPNTGNITLFSDTSCAERVFANSWTLGSDFCGIIDSSASWSTDAVYQSYVLNERPWCINGSRPYFNVYRDETCSDLIHSYEPGPLYNPTGPDSDGTCVAPGRAFKAVAFICDGFPGAWGMESSMPSSSAERESANPSSTDSPTLTVSEATSRSSAVVVTSAAVSSSGTSESVATESSTYNSTATATSTVSSMPTPAFDGSASSFRVYQALPIALVLFALGLLA</sequence>
<dbReference type="Proteomes" id="UP001280581">
    <property type="component" value="Unassembled WGS sequence"/>
</dbReference>
<organism evidence="3 4">
    <name type="scientific">Pseudopithomyces chartarum</name>
    <dbReference type="NCBI Taxonomy" id="1892770"/>
    <lineage>
        <taxon>Eukaryota</taxon>
        <taxon>Fungi</taxon>
        <taxon>Dikarya</taxon>
        <taxon>Ascomycota</taxon>
        <taxon>Pezizomycotina</taxon>
        <taxon>Dothideomycetes</taxon>
        <taxon>Pleosporomycetidae</taxon>
        <taxon>Pleosporales</taxon>
        <taxon>Massarineae</taxon>
        <taxon>Didymosphaeriaceae</taxon>
        <taxon>Pseudopithomyces</taxon>
    </lineage>
</organism>
<feature type="region of interest" description="Disordered" evidence="1">
    <location>
        <begin position="145"/>
        <end position="172"/>
    </location>
</feature>
<feature type="signal peptide" evidence="2">
    <location>
        <begin position="1"/>
        <end position="22"/>
    </location>
</feature>
<gene>
    <name evidence="3" type="ORF">GRF29_96g507853</name>
</gene>
<evidence type="ECO:0000256" key="1">
    <source>
        <dbReference type="SAM" id="MobiDB-lite"/>
    </source>
</evidence>
<name>A0AAN6RGG8_9PLEO</name>
<reference evidence="3 4" key="1">
    <citation type="submission" date="2021-02" db="EMBL/GenBank/DDBJ databases">
        <title>Genome assembly of Pseudopithomyces chartarum.</title>
        <authorList>
            <person name="Jauregui R."/>
            <person name="Singh J."/>
            <person name="Voisey C."/>
        </authorList>
    </citation>
    <scope>NUCLEOTIDE SEQUENCE [LARGE SCALE GENOMIC DNA]</scope>
    <source>
        <strain evidence="3 4">AGR01</strain>
    </source>
</reference>
<evidence type="ECO:0000256" key="2">
    <source>
        <dbReference type="SAM" id="SignalP"/>
    </source>
</evidence>
<protein>
    <submittedName>
        <fullName evidence="3">Uncharacterized protein</fullName>
    </submittedName>
</protein>
<keyword evidence="4" id="KW-1185">Reference proteome</keyword>
<evidence type="ECO:0000313" key="3">
    <source>
        <dbReference type="EMBL" id="KAK3207815.1"/>
    </source>
</evidence>